<proteinExistence type="predicted"/>
<dbReference type="AlphaFoldDB" id="A0A2A2EZB8"/>
<protein>
    <submittedName>
        <fullName evidence="1">Uncharacterized protein</fullName>
    </submittedName>
</protein>
<comment type="caution">
    <text evidence="1">The sequence shown here is derived from an EMBL/GenBank/DDBJ whole genome shotgun (WGS) entry which is preliminary data.</text>
</comment>
<organism evidence="1 2">
    <name type="scientific">Halovibrio salipaludis</name>
    <dbReference type="NCBI Taxonomy" id="2032626"/>
    <lineage>
        <taxon>Bacteria</taxon>
        <taxon>Pseudomonadati</taxon>
        <taxon>Pseudomonadota</taxon>
        <taxon>Gammaproteobacteria</taxon>
        <taxon>Oceanospirillales</taxon>
        <taxon>Halomonadaceae</taxon>
        <taxon>Halovibrio</taxon>
    </lineage>
</organism>
<sequence length="188" mass="21179">MRVGLLLMALLVSACSFPEDEKISGPWDVSDEEQRVRFNTPLQVADEGLQTLYLVVDGKRYEETTQSVDEFVNAPPDVAFSLRRKDDHKVLHPHVVVGDKNGNTLKLIPTVVMNPTEDPSSIAVGFSEKIGPRADRPPLQEIMNEIHWIEIRSNHPVTVEALVWKVSRHPDLHHCMGACPTRWLPGFD</sequence>
<dbReference type="PROSITE" id="PS51257">
    <property type="entry name" value="PROKAR_LIPOPROTEIN"/>
    <property type="match status" value="1"/>
</dbReference>
<evidence type="ECO:0000313" key="2">
    <source>
        <dbReference type="Proteomes" id="UP000218896"/>
    </source>
</evidence>
<evidence type="ECO:0000313" key="1">
    <source>
        <dbReference type="EMBL" id="PAU77890.1"/>
    </source>
</evidence>
<dbReference type="EMBL" id="NSKD01000008">
    <property type="protein sequence ID" value="PAU77890.1"/>
    <property type="molecule type" value="Genomic_DNA"/>
</dbReference>
<accession>A0A2A2EZB8</accession>
<keyword evidence="2" id="KW-1185">Reference proteome</keyword>
<reference evidence="1 2" key="1">
    <citation type="submission" date="2017-08" db="EMBL/GenBank/DDBJ databases">
        <title>Halovibrio sewagensis sp. nov., isolated from wastewater of high salinity.</title>
        <authorList>
            <person name="Dong X."/>
            <person name="Zhang G."/>
        </authorList>
    </citation>
    <scope>NUCLEOTIDE SEQUENCE [LARGE SCALE GENOMIC DNA]</scope>
    <source>
        <strain evidence="1 2">YL5-2</strain>
    </source>
</reference>
<name>A0A2A2EZB8_9GAMM</name>
<gene>
    <name evidence="1" type="ORF">CK501_14465</name>
</gene>
<dbReference type="Proteomes" id="UP000218896">
    <property type="component" value="Unassembled WGS sequence"/>
</dbReference>